<evidence type="ECO:0000256" key="1">
    <source>
        <dbReference type="SAM" id="MobiDB-lite"/>
    </source>
</evidence>
<accession>A0A329KND6</accession>
<reference evidence="3 4" key="1">
    <citation type="submission" date="2018-06" db="EMBL/GenBank/DDBJ databases">
        <title>NTM in soil in Japan.</title>
        <authorList>
            <person name="Ohya K."/>
        </authorList>
    </citation>
    <scope>NUCLEOTIDE SEQUENCE [LARGE SCALE GENOMIC DNA]</scope>
    <source>
        <strain evidence="3 4">GF76</strain>
    </source>
</reference>
<feature type="region of interest" description="Disordered" evidence="1">
    <location>
        <begin position="27"/>
        <end position="47"/>
    </location>
</feature>
<dbReference type="EMBL" id="QMEU01000019">
    <property type="protein sequence ID" value="RAU96759.1"/>
    <property type="molecule type" value="Genomic_DNA"/>
</dbReference>
<sequence length="47" mass="4224">MKLKKLVGGVTIAGALSAAALGMGAGFANAAPGAPQPPGNHGGAAPG</sequence>
<feature type="signal peptide" evidence="2">
    <location>
        <begin position="1"/>
        <end position="30"/>
    </location>
</feature>
<evidence type="ECO:0000313" key="3">
    <source>
        <dbReference type="EMBL" id="RAU96759.1"/>
    </source>
</evidence>
<protein>
    <submittedName>
        <fullName evidence="3">Chitin-binding protein</fullName>
    </submittedName>
</protein>
<name>A0A329KND6_9MYCO</name>
<gene>
    <name evidence="3" type="ORF">DQP58_09655</name>
</gene>
<proteinExistence type="predicted"/>
<feature type="non-terminal residue" evidence="3">
    <location>
        <position position="47"/>
    </location>
</feature>
<dbReference type="AlphaFoldDB" id="A0A329KND6"/>
<evidence type="ECO:0000313" key="4">
    <source>
        <dbReference type="Proteomes" id="UP000250347"/>
    </source>
</evidence>
<dbReference type="Proteomes" id="UP000250347">
    <property type="component" value="Unassembled WGS sequence"/>
</dbReference>
<organism evidence="3 4">
    <name type="scientific">Mycobacterium colombiense</name>
    <dbReference type="NCBI Taxonomy" id="339268"/>
    <lineage>
        <taxon>Bacteria</taxon>
        <taxon>Bacillati</taxon>
        <taxon>Actinomycetota</taxon>
        <taxon>Actinomycetes</taxon>
        <taxon>Mycobacteriales</taxon>
        <taxon>Mycobacteriaceae</taxon>
        <taxon>Mycobacterium</taxon>
        <taxon>Mycobacterium avium complex (MAC)</taxon>
    </lineage>
</organism>
<feature type="chain" id="PRO_5016387432" evidence="2">
    <location>
        <begin position="31"/>
        <end position="47"/>
    </location>
</feature>
<keyword evidence="2" id="KW-0732">Signal</keyword>
<comment type="caution">
    <text evidence="3">The sequence shown here is derived from an EMBL/GenBank/DDBJ whole genome shotgun (WGS) entry which is preliminary data.</text>
</comment>
<evidence type="ECO:0000256" key="2">
    <source>
        <dbReference type="SAM" id="SignalP"/>
    </source>
</evidence>